<evidence type="ECO:0008006" key="4">
    <source>
        <dbReference type="Google" id="ProtNLM"/>
    </source>
</evidence>
<dbReference type="Proteomes" id="UP000613113">
    <property type="component" value="Unassembled WGS sequence"/>
</dbReference>
<keyword evidence="1" id="KW-1133">Transmembrane helix</keyword>
<keyword evidence="1" id="KW-0472">Membrane</keyword>
<sequence length="151" mass="17163">MSYLVYEEKQWNYPVFGILLIAIFGISMMLRERSPAVWLGPSIMSAVALCFANLTTTLTADHLSWHFMLIRLPGWRIALRDIASAEVSQSGCLEGWGIRRTRSGMLYNVSGTGAIRLYLKNGKTLRLGTRDPQRWMAYLQPRLADLQRLPS</sequence>
<dbReference type="EMBL" id="JACOGC010000004">
    <property type="protein sequence ID" value="MBC3885630.1"/>
    <property type="molecule type" value="Genomic_DNA"/>
</dbReference>
<keyword evidence="1" id="KW-0812">Transmembrane</keyword>
<comment type="caution">
    <text evidence="2">The sequence shown here is derived from an EMBL/GenBank/DDBJ whole genome shotgun (WGS) entry which is preliminary data.</text>
</comment>
<feature type="transmembrane region" description="Helical" evidence="1">
    <location>
        <begin position="36"/>
        <end position="60"/>
    </location>
</feature>
<organism evidence="2 3">
    <name type="scientific">Undibacterium griseum</name>
    <dbReference type="NCBI Taxonomy" id="2762295"/>
    <lineage>
        <taxon>Bacteria</taxon>
        <taxon>Pseudomonadati</taxon>
        <taxon>Pseudomonadota</taxon>
        <taxon>Betaproteobacteria</taxon>
        <taxon>Burkholderiales</taxon>
        <taxon>Oxalobacteraceae</taxon>
        <taxon>Undibacterium</taxon>
    </lineage>
</organism>
<reference evidence="2 3" key="1">
    <citation type="submission" date="2020-08" db="EMBL/GenBank/DDBJ databases">
        <title>Novel species isolated from subtropical streams in China.</title>
        <authorList>
            <person name="Lu H."/>
        </authorList>
    </citation>
    <scope>NUCLEOTIDE SEQUENCE [LARGE SCALE GENOMIC DNA]</scope>
    <source>
        <strain evidence="2 3">FT31W</strain>
    </source>
</reference>
<keyword evidence="3" id="KW-1185">Reference proteome</keyword>
<evidence type="ECO:0000256" key="1">
    <source>
        <dbReference type="SAM" id="Phobius"/>
    </source>
</evidence>
<accession>A0ABR6YP11</accession>
<evidence type="ECO:0000313" key="2">
    <source>
        <dbReference type="EMBL" id="MBC3885630.1"/>
    </source>
</evidence>
<name>A0ABR6YP11_9BURK</name>
<gene>
    <name evidence="2" type="ORF">H8K27_10865</name>
</gene>
<proteinExistence type="predicted"/>
<evidence type="ECO:0000313" key="3">
    <source>
        <dbReference type="Proteomes" id="UP000613113"/>
    </source>
</evidence>
<dbReference type="RefSeq" id="WP_186863203.1">
    <property type="nucleotide sequence ID" value="NZ_JACOGC010000004.1"/>
</dbReference>
<protein>
    <recommendedName>
        <fullName evidence="4">PH (Pleckstrin Homology) domain-containing protein</fullName>
    </recommendedName>
</protein>
<feature type="transmembrane region" description="Helical" evidence="1">
    <location>
        <begin position="12"/>
        <end position="30"/>
    </location>
</feature>